<organism evidence="1 2">
    <name type="scientific">Aromatoleum aromaticum (strain DSM 19018 / LMG 30748 / EbN1)</name>
    <name type="common">Azoarcus sp. (strain EbN1)</name>
    <dbReference type="NCBI Taxonomy" id="76114"/>
    <lineage>
        <taxon>Bacteria</taxon>
        <taxon>Pseudomonadati</taxon>
        <taxon>Pseudomonadota</taxon>
        <taxon>Betaproteobacteria</taxon>
        <taxon>Rhodocyclales</taxon>
        <taxon>Rhodocyclaceae</taxon>
        <taxon>Aromatoleum</taxon>
    </lineage>
</organism>
<gene>
    <name evidence="1" type="ORF">ebA7270</name>
</gene>
<sequence>MAVSQSDLDALTSAIANGEKSVRMSDGRWVEYHSPGDLIKARDYLIGIKTREDAAAAGTSRVRAVKLYHGGRGY</sequence>
<dbReference type="KEGG" id="eba:ebA7270"/>
<evidence type="ECO:0000313" key="2">
    <source>
        <dbReference type="Proteomes" id="UP000006552"/>
    </source>
</evidence>
<dbReference type="EMBL" id="CR555306">
    <property type="protein sequence ID" value="CAI10244.1"/>
    <property type="molecule type" value="Genomic_DNA"/>
</dbReference>
<dbReference type="STRING" id="76114.ebA7270"/>
<dbReference type="HOGENOM" id="CLU_200209_0_1_4"/>
<protein>
    <submittedName>
        <fullName evidence="1">Uncharacterized protein</fullName>
    </submittedName>
</protein>
<evidence type="ECO:0000313" key="1">
    <source>
        <dbReference type="EMBL" id="CAI10244.1"/>
    </source>
</evidence>
<accession>Q5NXH0</accession>
<dbReference type="OrthoDB" id="5574012at2"/>
<dbReference type="AlphaFoldDB" id="Q5NXH0"/>
<name>Q5NXH0_AROAE</name>
<dbReference type="NCBIfam" id="NF047331">
    <property type="entry name" value="phage_HTJ"/>
    <property type="match status" value="1"/>
</dbReference>
<reference evidence="1 2" key="1">
    <citation type="journal article" date="2005" name="Arch. Microbiol.">
        <title>The genome sequence of an anaerobic aromatic-degrading denitrifying bacterium, strain EbN1.</title>
        <authorList>
            <person name="Rabus R."/>
            <person name="Kube M."/>
            <person name="Heider J."/>
            <person name="Beck A."/>
            <person name="Heitmann K."/>
            <person name="Widdel F."/>
            <person name="Reinhardt R."/>
        </authorList>
    </citation>
    <scope>NUCLEOTIDE SEQUENCE [LARGE SCALE GENOMIC DNA]</scope>
    <source>
        <strain evidence="1 2">EbN1</strain>
    </source>
</reference>
<dbReference type="RefSeq" id="WP_011239887.1">
    <property type="nucleotide sequence ID" value="NC_006513.1"/>
</dbReference>
<proteinExistence type="predicted"/>
<dbReference type="Proteomes" id="UP000006552">
    <property type="component" value="Chromosome"/>
</dbReference>
<keyword evidence="2" id="KW-1185">Reference proteome</keyword>